<gene>
    <name evidence="1" type="ORF">XSR1_400023</name>
</gene>
<sequence>MSMFYTINKTHIINDWDLFNRFMLSLSLKNYRLIKIIILFVVFRRRF</sequence>
<dbReference type="Proteomes" id="UP000019202">
    <property type="component" value="Unassembled WGS sequence"/>
</dbReference>
<reference evidence="1" key="1">
    <citation type="submission" date="2013-11" db="EMBL/GenBank/DDBJ databases">
        <title>Draft genome sequence and annotation of the entomopathogenic bacteria, Xenorhabdus cabanillasi strain JM26 and Xenorhabdus szentirmai strain DSM 16338.</title>
        <authorList>
            <person name="Gualtieri M."/>
            <person name="Ogier J.C."/>
            <person name="Pages S."/>
            <person name="Givaudan A."/>
            <person name="Gaudriault S."/>
        </authorList>
    </citation>
    <scope>NUCLEOTIDE SEQUENCE [LARGE SCALE GENOMIC DNA]</scope>
    <source>
        <strain evidence="1">DSM 16338</strain>
    </source>
</reference>
<name>W1J405_9GAMM</name>
<organism evidence="1 2">
    <name type="scientific">Xenorhabdus szentirmaii DSM 16338</name>
    <dbReference type="NCBI Taxonomy" id="1427518"/>
    <lineage>
        <taxon>Bacteria</taxon>
        <taxon>Pseudomonadati</taxon>
        <taxon>Pseudomonadota</taxon>
        <taxon>Gammaproteobacteria</taxon>
        <taxon>Enterobacterales</taxon>
        <taxon>Morganellaceae</taxon>
        <taxon>Xenorhabdus</taxon>
    </lineage>
</organism>
<dbReference type="AlphaFoldDB" id="W1J405"/>
<dbReference type="EMBL" id="CBXF010000100">
    <property type="protein sequence ID" value="CDL84185.1"/>
    <property type="molecule type" value="Genomic_DNA"/>
</dbReference>
<accession>W1J405</accession>
<evidence type="ECO:0000313" key="1">
    <source>
        <dbReference type="EMBL" id="CDL84185.1"/>
    </source>
</evidence>
<keyword evidence="2" id="KW-1185">Reference proteome</keyword>
<proteinExistence type="predicted"/>
<evidence type="ECO:0000313" key="2">
    <source>
        <dbReference type="Proteomes" id="UP000019202"/>
    </source>
</evidence>
<protein>
    <submittedName>
        <fullName evidence="1">Uncharacterized protein</fullName>
    </submittedName>
</protein>
<dbReference type="STRING" id="1427518.XSR1_400023"/>
<comment type="caution">
    <text evidence="1">The sequence shown here is derived from an EMBL/GenBank/DDBJ whole genome shotgun (WGS) entry which is preliminary data.</text>
</comment>